<protein>
    <recommendedName>
        <fullName evidence="6">Enolase</fullName>
        <ecNumber evidence="6">4.2.1.11</ecNumber>
    </recommendedName>
    <alternativeName>
        <fullName evidence="6">2-phospho-D-glycerate hydro-lyase</fullName>
    </alternativeName>
    <alternativeName>
        <fullName evidence="6">2-phosphoglycerate dehydratase</fullName>
    </alternativeName>
</protein>
<comment type="similarity">
    <text evidence="2 6">Belongs to the enolase family.</text>
</comment>
<dbReference type="InterPro" id="IPR020809">
    <property type="entry name" value="Enolase_CS"/>
</dbReference>
<dbReference type="SMART" id="SM01193">
    <property type="entry name" value="Enolase_N"/>
    <property type="match status" value="1"/>
</dbReference>
<evidence type="ECO:0000256" key="9">
    <source>
        <dbReference type="PIRSR" id="PIRSR001400-3"/>
    </source>
</evidence>
<dbReference type="InterPro" id="IPR020810">
    <property type="entry name" value="Enolase_C"/>
</dbReference>
<sequence>MSYIGLQQDSGEYKIQKIHAREILDSRGNPTVEVDVFTPKGFGRAGVPSGASTGTNEALELRDADPNRYGGKGVLTAVKNVNTIIQKELLGLDVRNQREIDELMIELDETDNKSNLGANAILGVSMAVARAAADSLNVPLYRYLGGSNAFTLPVPTMNVLNGGKHAGNDLAIQEFMIQPKGAETFYEALQIGAEIYHVLGKLLEKKYGRSSTNVGYEGGYAPKMSESTEALDALAQAIEEAGYTDTEVTIGLDAAASEFYEDEAYAIDGKKLSAPELMDYYVELVNSYPILSIEDPFYEEAFEDFEALTNELWDTIIVGDDLFVTNIERLSKGVDMGAANALLLKVNQIGTISEAFDAANMASRNGYTVIVSHRSAETEDTTIADISVAIGAEMIKTGAPARGERTAKYNQLLRIEEDLGEVAHYVQL</sequence>
<organism evidence="12 13">
    <name type="scientific">Methanosarcina vacuolata Z-761</name>
    <dbReference type="NCBI Taxonomy" id="1434123"/>
    <lineage>
        <taxon>Archaea</taxon>
        <taxon>Methanobacteriati</taxon>
        <taxon>Methanobacteriota</taxon>
        <taxon>Stenosarchaea group</taxon>
        <taxon>Methanomicrobia</taxon>
        <taxon>Methanosarcinales</taxon>
        <taxon>Methanosarcinaceae</taxon>
        <taxon>Methanosarcina</taxon>
    </lineage>
</organism>
<comment type="pathway">
    <text evidence="1 6">Carbohydrate degradation; glycolysis; pyruvate from D-glyceraldehyde 3-phosphate: step 4/5.</text>
</comment>
<feature type="binding site" evidence="6 9">
    <location>
        <position position="253"/>
    </location>
    <ligand>
        <name>Mg(2+)</name>
        <dbReference type="ChEBI" id="CHEBI:18420"/>
    </ligand>
</feature>
<comment type="catalytic activity">
    <reaction evidence="6">
        <text>(2R)-2-phosphoglycerate = phosphoenolpyruvate + H2O</text>
        <dbReference type="Rhea" id="RHEA:10164"/>
        <dbReference type="ChEBI" id="CHEBI:15377"/>
        <dbReference type="ChEBI" id="CHEBI:58289"/>
        <dbReference type="ChEBI" id="CHEBI:58702"/>
        <dbReference type="EC" id="4.2.1.11"/>
    </reaction>
</comment>
<feature type="binding site" evidence="8">
    <location>
        <position position="294"/>
    </location>
    <ligand>
        <name>substrate</name>
    </ligand>
</feature>
<dbReference type="EMBL" id="CP009520">
    <property type="protein sequence ID" value="AKB43726.1"/>
    <property type="molecule type" value="Genomic_DNA"/>
</dbReference>
<dbReference type="RefSeq" id="WP_048119928.1">
    <property type="nucleotide sequence ID" value="NZ_CP009520.1"/>
</dbReference>
<feature type="binding site" evidence="8">
    <location>
        <begin position="372"/>
        <end position="375"/>
    </location>
    <ligand>
        <name>substrate</name>
    </ligand>
</feature>
<dbReference type="GO" id="GO:0006096">
    <property type="term" value="P:glycolytic process"/>
    <property type="evidence" value="ECO:0007669"/>
    <property type="project" value="UniProtKB-UniRule"/>
</dbReference>
<evidence type="ECO:0000256" key="2">
    <source>
        <dbReference type="ARBA" id="ARBA00009604"/>
    </source>
</evidence>
<feature type="binding site" evidence="8">
    <location>
        <position position="174"/>
    </location>
    <ligand>
        <name>substrate</name>
    </ligand>
</feature>
<dbReference type="GO" id="GO:0005576">
    <property type="term" value="C:extracellular region"/>
    <property type="evidence" value="ECO:0007669"/>
    <property type="project" value="UniProtKB-SubCell"/>
</dbReference>
<evidence type="ECO:0000256" key="3">
    <source>
        <dbReference type="ARBA" id="ARBA00022842"/>
    </source>
</evidence>
<dbReference type="InterPro" id="IPR036849">
    <property type="entry name" value="Enolase-like_C_sf"/>
</dbReference>
<feature type="active site" description="Proton acceptor" evidence="6 7">
    <location>
        <position position="345"/>
    </location>
</feature>
<dbReference type="InterPro" id="IPR029017">
    <property type="entry name" value="Enolase-like_N"/>
</dbReference>
<dbReference type="SFLD" id="SFLDG00178">
    <property type="entry name" value="enolase"/>
    <property type="match status" value="1"/>
</dbReference>
<dbReference type="KEGG" id="mvc:MSVAZ_1457"/>
<dbReference type="Proteomes" id="UP000033096">
    <property type="component" value="Chromosome"/>
</dbReference>
<feature type="binding site" evidence="8">
    <location>
        <position position="320"/>
    </location>
    <ligand>
        <name>substrate</name>
    </ligand>
</feature>
<evidence type="ECO:0000259" key="11">
    <source>
        <dbReference type="SMART" id="SM01193"/>
    </source>
</evidence>
<evidence type="ECO:0000256" key="4">
    <source>
        <dbReference type="ARBA" id="ARBA00023152"/>
    </source>
</evidence>
<dbReference type="HOGENOM" id="CLU_031223_2_1_2"/>
<dbReference type="Gene3D" id="3.20.20.120">
    <property type="entry name" value="Enolase-like C-terminal domain"/>
    <property type="match status" value="1"/>
</dbReference>
<dbReference type="PROSITE" id="PS00164">
    <property type="entry name" value="ENOLASE"/>
    <property type="match status" value="1"/>
</dbReference>
<keyword evidence="6 9" id="KW-0479">Metal-binding</keyword>
<feature type="binding site" evidence="6">
    <location>
        <position position="396"/>
    </location>
    <ligand>
        <name>(2R)-2-phosphoglycerate</name>
        <dbReference type="ChEBI" id="CHEBI:58289"/>
    </ligand>
</feature>
<feature type="binding site" evidence="6">
    <location>
        <position position="173"/>
    </location>
    <ligand>
        <name>(2R)-2-phosphoglycerate</name>
        <dbReference type="ChEBI" id="CHEBI:58289"/>
    </ligand>
</feature>
<feature type="binding site" evidence="8">
    <location>
        <position position="396"/>
    </location>
    <ligand>
        <name>substrate</name>
    </ligand>
</feature>
<accession>A0A0E3LH64</accession>
<evidence type="ECO:0000256" key="8">
    <source>
        <dbReference type="PIRSR" id="PIRSR001400-2"/>
    </source>
</evidence>
<dbReference type="GeneID" id="24826879"/>
<dbReference type="STRING" id="1434123.MSVAZ_1457"/>
<dbReference type="GO" id="GO:0000287">
    <property type="term" value="F:magnesium ion binding"/>
    <property type="evidence" value="ECO:0007669"/>
    <property type="project" value="UniProtKB-UniRule"/>
</dbReference>
<keyword evidence="4 6" id="KW-0324">Glycolysis</keyword>
<dbReference type="Pfam" id="PF00113">
    <property type="entry name" value="Enolase_C"/>
    <property type="match status" value="1"/>
</dbReference>
<comment type="cofactor">
    <cofactor evidence="9">
        <name>Mg(2+)</name>
        <dbReference type="ChEBI" id="CHEBI:18420"/>
    </cofactor>
    <text evidence="9">Mg(2+) is required for catalysis and for stabilizing the dimer.</text>
</comment>
<feature type="binding site" evidence="6 9">
    <location>
        <position position="320"/>
    </location>
    <ligand>
        <name>Mg(2+)</name>
        <dbReference type="ChEBI" id="CHEBI:18420"/>
    </ligand>
</feature>
<dbReference type="PIRSF" id="PIRSF001400">
    <property type="entry name" value="Enolase"/>
    <property type="match status" value="1"/>
</dbReference>
<dbReference type="CDD" id="cd03313">
    <property type="entry name" value="enolase"/>
    <property type="match status" value="1"/>
</dbReference>
<dbReference type="SUPFAM" id="SSF54826">
    <property type="entry name" value="Enolase N-terminal domain-like"/>
    <property type="match status" value="1"/>
</dbReference>
<feature type="binding site" evidence="6">
    <location>
        <position position="345"/>
    </location>
    <ligand>
        <name>(2R)-2-phosphoglycerate</name>
        <dbReference type="ChEBI" id="CHEBI:58289"/>
    </ligand>
</feature>
<reference evidence="12 13" key="1">
    <citation type="submission" date="2014-07" db="EMBL/GenBank/DDBJ databases">
        <title>Methanogenic archaea and the global carbon cycle.</title>
        <authorList>
            <person name="Henriksen J.R."/>
            <person name="Luke J."/>
            <person name="Reinhart S."/>
            <person name="Benedict M.N."/>
            <person name="Youngblut N.D."/>
            <person name="Metcalf M.E."/>
            <person name="Whitaker R.J."/>
            <person name="Metcalf W.W."/>
        </authorList>
    </citation>
    <scope>NUCLEOTIDE SEQUENCE [LARGE SCALE GENOMIC DNA]</scope>
    <source>
        <strain evidence="12 13">Z-761</strain>
    </source>
</reference>
<dbReference type="SFLD" id="SFLDS00001">
    <property type="entry name" value="Enolase"/>
    <property type="match status" value="1"/>
</dbReference>
<comment type="subcellular location">
    <subcellularLocation>
        <location evidence="6">Cytoplasm</location>
    </subcellularLocation>
    <subcellularLocation>
        <location evidence="6">Secreted</location>
    </subcellularLocation>
    <subcellularLocation>
        <location evidence="6">Cell surface</location>
    </subcellularLocation>
    <text evidence="6">Fractions of enolase are present in both the cytoplasm and on the cell surface.</text>
</comment>
<dbReference type="UniPathway" id="UPA00109">
    <property type="reaction ID" value="UER00187"/>
</dbReference>
<evidence type="ECO:0000256" key="1">
    <source>
        <dbReference type="ARBA" id="ARBA00005031"/>
    </source>
</evidence>
<dbReference type="EC" id="4.2.1.11" evidence="6"/>
<dbReference type="PATRIC" id="fig|1434123.4.peg.1735"/>
<dbReference type="GO" id="GO:0004634">
    <property type="term" value="F:phosphopyruvate hydratase activity"/>
    <property type="evidence" value="ECO:0007669"/>
    <property type="project" value="UniProtKB-UniRule"/>
</dbReference>
<gene>
    <name evidence="6" type="primary">eno</name>
    <name evidence="12" type="ORF">MSVAZ_1457</name>
</gene>
<dbReference type="GO" id="GO:0000015">
    <property type="term" value="C:phosphopyruvate hydratase complex"/>
    <property type="evidence" value="ECO:0007669"/>
    <property type="project" value="InterPro"/>
</dbReference>
<feature type="domain" description="Enolase C-terminal TIM barrel" evidence="10">
    <location>
        <begin position="149"/>
        <end position="428"/>
    </location>
</feature>
<proteinExistence type="inferred from homology"/>
<dbReference type="Gene3D" id="3.30.390.10">
    <property type="entry name" value="Enolase-like, N-terminal domain"/>
    <property type="match status" value="1"/>
</dbReference>
<dbReference type="GO" id="GO:0009986">
    <property type="term" value="C:cell surface"/>
    <property type="evidence" value="ECO:0007669"/>
    <property type="project" value="UniProtKB-SubCell"/>
</dbReference>
<dbReference type="InterPro" id="IPR000941">
    <property type="entry name" value="Enolase"/>
</dbReference>
<dbReference type="HAMAP" id="MF_00318">
    <property type="entry name" value="Enolase"/>
    <property type="match status" value="1"/>
</dbReference>
<keyword evidence="6" id="KW-0963">Cytoplasm</keyword>
<keyword evidence="3 6" id="KW-0460">Magnesium</keyword>
<evidence type="ECO:0000256" key="5">
    <source>
        <dbReference type="ARBA" id="ARBA00023239"/>
    </source>
</evidence>
<feature type="domain" description="Enolase N-terminal" evidence="11">
    <location>
        <begin position="15"/>
        <end position="144"/>
    </location>
</feature>
<feature type="binding site" evidence="6 9">
    <location>
        <position position="294"/>
    </location>
    <ligand>
        <name>Mg(2+)</name>
        <dbReference type="ChEBI" id="CHEBI:18420"/>
    </ligand>
</feature>
<feature type="binding site" evidence="8">
    <location>
        <position position="165"/>
    </location>
    <ligand>
        <name>substrate</name>
    </ligand>
</feature>
<comment type="cofactor">
    <cofactor evidence="6">
        <name>Mg(2+)</name>
        <dbReference type="ChEBI" id="CHEBI:18420"/>
    </cofactor>
    <text evidence="6">Binds a second Mg(2+) ion via substrate during catalysis.</text>
</comment>
<feature type="active site" description="Proton donor" evidence="6 7">
    <location>
        <position position="217"/>
    </location>
</feature>
<evidence type="ECO:0000259" key="10">
    <source>
        <dbReference type="SMART" id="SM01192"/>
    </source>
</evidence>
<dbReference type="SMART" id="SM01192">
    <property type="entry name" value="Enolase_C"/>
    <property type="match status" value="1"/>
</dbReference>
<keyword evidence="5 6" id="KW-0456">Lyase</keyword>
<dbReference type="PRINTS" id="PR00148">
    <property type="entry name" value="ENOLASE"/>
</dbReference>
<evidence type="ECO:0000313" key="12">
    <source>
        <dbReference type="EMBL" id="AKB43726.1"/>
    </source>
</evidence>
<evidence type="ECO:0000256" key="6">
    <source>
        <dbReference type="HAMAP-Rule" id="MF_00318"/>
    </source>
</evidence>
<dbReference type="NCBIfam" id="TIGR01060">
    <property type="entry name" value="eno"/>
    <property type="match status" value="1"/>
</dbReference>
<comment type="function">
    <text evidence="6">Catalyzes the reversible conversion of 2-phosphoglycerate (2-PG) into phosphoenolpyruvate (PEP). It is essential for the degradation of carbohydrates via glycolysis.</text>
</comment>
<dbReference type="InterPro" id="IPR020811">
    <property type="entry name" value="Enolase_N"/>
</dbReference>
<evidence type="ECO:0000313" key="13">
    <source>
        <dbReference type="Proteomes" id="UP000033096"/>
    </source>
</evidence>
<dbReference type="FunFam" id="3.30.390.10:FF:000001">
    <property type="entry name" value="Enolase"/>
    <property type="match status" value="1"/>
</dbReference>
<dbReference type="PANTHER" id="PTHR11902">
    <property type="entry name" value="ENOLASE"/>
    <property type="match status" value="1"/>
</dbReference>
<name>A0A0E3LH64_9EURY</name>
<feature type="binding site" evidence="6">
    <location>
        <position position="375"/>
    </location>
    <ligand>
        <name>(2R)-2-phosphoglycerate</name>
        <dbReference type="ChEBI" id="CHEBI:58289"/>
    </ligand>
</feature>
<dbReference type="SFLD" id="SFLDF00002">
    <property type="entry name" value="enolase"/>
    <property type="match status" value="1"/>
</dbReference>
<dbReference type="PANTHER" id="PTHR11902:SF1">
    <property type="entry name" value="ENOLASE"/>
    <property type="match status" value="1"/>
</dbReference>
<keyword evidence="13" id="KW-1185">Reference proteome</keyword>
<dbReference type="Pfam" id="PF03952">
    <property type="entry name" value="Enolase_N"/>
    <property type="match status" value="1"/>
</dbReference>
<dbReference type="SUPFAM" id="SSF51604">
    <property type="entry name" value="Enolase C-terminal domain-like"/>
    <property type="match status" value="1"/>
</dbReference>
<dbReference type="GeneID" id="24809881"/>
<dbReference type="AlphaFoldDB" id="A0A0E3LH64"/>
<evidence type="ECO:0000256" key="7">
    <source>
        <dbReference type="PIRSR" id="PIRSR001400-1"/>
    </source>
</evidence>
<keyword evidence="6" id="KW-0964">Secreted</keyword>
<feature type="binding site" evidence="6">
    <location>
        <position position="374"/>
    </location>
    <ligand>
        <name>(2R)-2-phosphoglycerate</name>
        <dbReference type="ChEBI" id="CHEBI:58289"/>
    </ligand>
</feature>